<dbReference type="InterPro" id="IPR003338">
    <property type="entry name" value="CDC4_N-term_subdom"/>
</dbReference>
<reference evidence="4" key="1">
    <citation type="submission" date="2007-12" db="EMBL/GenBank/DDBJ databases">
        <title>Annotation of Entamoeba dispar SAW760.</title>
        <authorList>
            <person name="Lorenzi H."/>
            <person name="Inman J."/>
            <person name="Schobel S."/>
            <person name="Amedeo P."/>
            <person name="Caler E."/>
        </authorList>
    </citation>
    <scope>NUCLEOTIDE SEQUENCE [LARGE SCALE GENOMIC DNA]</scope>
    <source>
        <strain evidence="4">ATCC PRA-260 / SAW760</strain>
    </source>
</reference>
<dbReference type="InterPro" id="IPR009010">
    <property type="entry name" value="Asp_de-COase-like_dom_sf"/>
</dbReference>
<dbReference type="VEuPathDB" id="AmoebaDB:EDI_170800"/>
<dbReference type="Pfam" id="PF02359">
    <property type="entry name" value="CDC48_N"/>
    <property type="match status" value="1"/>
</dbReference>
<protein>
    <recommendedName>
        <fullName evidence="2">CDC48 N-terminal subdomain domain-containing protein</fullName>
    </recommendedName>
</protein>
<dbReference type="SMART" id="SM01073">
    <property type="entry name" value="CDC48_N"/>
    <property type="match status" value="1"/>
</dbReference>
<proteinExistence type="predicted"/>
<evidence type="ECO:0000259" key="2">
    <source>
        <dbReference type="SMART" id="SM01073"/>
    </source>
</evidence>
<organism evidence="4">
    <name type="scientific">Entamoeba dispar (strain ATCC PRA-260 / SAW760)</name>
    <dbReference type="NCBI Taxonomy" id="370354"/>
    <lineage>
        <taxon>Eukaryota</taxon>
        <taxon>Amoebozoa</taxon>
        <taxon>Evosea</taxon>
        <taxon>Archamoebae</taxon>
        <taxon>Mastigamoebida</taxon>
        <taxon>Entamoebidae</taxon>
        <taxon>Entamoeba</taxon>
    </lineage>
</organism>
<dbReference type="RefSeq" id="XP_001740776.1">
    <property type="nucleotide sequence ID" value="XM_001740724.1"/>
</dbReference>
<name>B0ERQ3_ENTDS</name>
<dbReference type="eggNOG" id="KOG0730">
    <property type="taxonomic scope" value="Eukaryota"/>
</dbReference>
<dbReference type="Proteomes" id="UP000008076">
    <property type="component" value="Unassembled WGS sequence"/>
</dbReference>
<evidence type="ECO:0000313" key="4">
    <source>
        <dbReference type="Proteomes" id="UP000008076"/>
    </source>
</evidence>
<sequence>MAQEEQVQVPMNEEKPEIPMNEEEPKKIIVKKHRLIVEESKEDDMSIVYMNPQRMEELNFFEGDSILIKGKRRKSTICIVMAEEGLTENMIRLHRMTRYNLKVKLGD</sequence>
<dbReference type="SUPFAM" id="SSF50692">
    <property type="entry name" value="ADC-like"/>
    <property type="match status" value="1"/>
</dbReference>
<dbReference type="Gene3D" id="2.40.40.20">
    <property type="match status" value="1"/>
</dbReference>
<dbReference type="FunFam" id="2.40.40.20:FF:000003">
    <property type="entry name" value="Transitional endoplasmic reticulum ATPase"/>
    <property type="match status" value="1"/>
</dbReference>
<accession>B0ERQ3</accession>
<dbReference type="EMBL" id="DS550533">
    <property type="protein sequence ID" value="EDR22795.1"/>
    <property type="molecule type" value="Genomic_DNA"/>
</dbReference>
<keyword evidence="4" id="KW-1185">Reference proteome</keyword>
<gene>
    <name evidence="3" type="ORF">EDI_170800</name>
</gene>
<feature type="domain" description="CDC48 N-terminal subdomain" evidence="2">
    <location>
        <begin position="34"/>
        <end position="107"/>
    </location>
</feature>
<feature type="compositionally biased region" description="Basic and acidic residues" evidence="1">
    <location>
        <begin position="12"/>
        <end position="24"/>
    </location>
</feature>
<evidence type="ECO:0000313" key="3">
    <source>
        <dbReference type="EMBL" id="EDR22795.1"/>
    </source>
</evidence>
<dbReference type="GeneID" id="5885950"/>
<dbReference type="AlphaFoldDB" id="B0ERQ3"/>
<dbReference type="KEGG" id="edi:EDI_170800"/>
<feature type="region of interest" description="Disordered" evidence="1">
    <location>
        <begin position="1"/>
        <end position="24"/>
    </location>
</feature>
<feature type="non-terminal residue" evidence="3">
    <location>
        <position position="107"/>
    </location>
</feature>
<dbReference type="OrthoDB" id="27435at2759"/>
<evidence type="ECO:0000256" key="1">
    <source>
        <dbReference type="SAM" id="MobiDB-lite"/>
    </source>
</evidence>